<comment type="caution">
    <text evidence="1">The sequence shown here is derived from an EMBL/GenBank/DDBJ whole genome shotgun (WGS) entry which is preliminary data.</text>
</comment>
<dbReference type="Proteomes" id="UP001630127">
    <property type="component" value="Unassembled WGS sequence"/>
</dbReference>
<evidence type="ECO:0000313" key="2">
    <source>
        <dbReference type="Proteomes" id="UP001630127"/>
    </source>
</evidence>
<reference evidence="1 2" key="1">
    <citation type="submission" date="2024-11" db="EMBL/GenBank/DDBJ databases">
        <title>A near-complete genome assembly of Cinchona calisaya.</title>
        <authorList>
            <person name="Lian D.C."/>
            <person name="Zhao X.W."/>
            <person name="Wei L."/>
        </authorList>
    </citation>
    <scope>NUCLEOTIDE SEQUENCE [LARGE SCALE GENOMIC DNA]</scope>
    <source>
        <tissue evidence="1">Nenye</tissue>
    </source>
</reference>
<name>A0ABD3ADI3_9GENT</name>
<dbReference type="AlphaFoldDB" id="A0ABD3ADI3"/>
<dbReference type="EMBL" id="JBJUIK010000004">
    <property type="protein sequence ID" value="KAL3529836.1"/>
    <property type="molecule type" value="Genomic_DNA"/>
</dbReference>
<organism evidence="1 2">
    <name type="scientific">Cinchona calisaya</name>
    <dbReference type="NCBI Taxonomy" id="153742"/>
    <lineage>
        <taxon>Eukaryota</taxon>
        <taxon>Viridiplantae</taxon>
        <taxon>Streptophyta</taxon>
        <taxon>Embryophyta</taxon>
        <taxon>Tracheophyta</taxon>
        <taxon>Spermatophyta</taxon>
        <taxon>Magnoliopsida</taxon>
        <taxon>eudicotyledons</taxon>
        <taxon>Gunneridae</taxon>
        <taxon>Pentapetalae</taxon>
        <taxon>asterids</taxon>
        <taxon>lamiids</taxon>
        <taxon>Gentianales</taxon>
        <taxon>Rubiaceae</taxon>
        <taxon>Cinchonoideae</taxon>
        <taxon>Cinchoneae</taxon>
        <taxon>Cinchona</taxon>
    </lineage>
</organism>
<evidence type="ECO:0000313" key="1">
    <source>
        <dbReference type="EMBL" id="KAL3529836.1"/>
    </source>
</evidence>
<sequence length="146" mass="16790">MLHMHMRPLKFAHVCSNSNLEFCSLEIVHVCSSWVAHVRDFQQCAPSSASILTSMLIEFGKVQNMKVVALYLNFPAHLESNQSELKQEICVQNAKQHSDLLHTRAHCPWNFSSYFHSFQSFFTSTLKQTKNNQIKVIINSNLSYNT</sequence>
<keyword evidence="2" id="KW-1185">Reference proteome</keyword>
<protein>
    <submittedName>
        <fullName evidence="1">Uncharacterized protein</fullName>
    </submittedName>
</protein>
<gene>
    <name evidence="1" type="ORF">ACH5RR_009158</name>
</gene>
<proteinExistence type="predicted"/>
<accession>A0ABD3ADI3</accession>